<dbReference type="STRING" id="1280952.HJA_12294"/>
<sequence length="399" mass="43085">MLEGIKVIEYATYMAAPGAGSILCDWGADVVKVEPPGGDPIRIFFRTLGTDIQDNPVFDFDNRGKKSIAIDTSKPEGQKLLRKMVEEADVFLTNVRPGGLERSGLSYEELSKINPKLVYCSLTGYGLEGPDADRPGFDVASFWSRTGVGALTVPKGQEPFPLRTAFGDHTTSMATAAGICAALVEATRTGKGRLVESSLFRAGLYALGSDFAIQLFFNRVASTKSRHEQNVPMTNFFKTKDNSWICIVQRQGDVDWVPMCKVIGREDLMEDPRFTSSKARRKNGAELVDIIDAGFAKFTKEEISARLDEQSIAWAPVQTLAEVAEDPQIKAAGAIVDVPSSKGDGSTFPSPASPVRFPGADDGPKGPSPKLGEHTRAVLEDLGLKASDIDTLYGDGVVK</sequence>
<dbReference type="OrthoDB" id="9806585at2"/>
<keyword evidence="4" id="KW-1185">Reference proteome</keyword>
<protein>
    <submittedName>
        <fullName evidence="3">E-cinnamoyl-CoA:R-phenyllactate CoA transferase large subunit</fullName>
    </submittedName>
</protein>
<dbReference type="Pfam" id="PF02515">
    <property type="entry name" value="CoA_transf_3"/>
    <property type="match status" value="1"/>
</dbReference>
<dbReference type="GO" id="GO:0008410">
    <property type="term" value="F:CoA-transferase activity"/>
    <property type="evidence" value="ECO:0007669"/>
    <property type="project" value="TreeGrafter"/>
</dbReference>
<dbReference type="InterPro" id="IPR003673">
    <property type="entry name" value="CoA-Trfase_fam_III"/>
</dbReference>
<proteinExistence type="predicted"/>
<dbReference type="eggNOG" id="COG1804">
    <property type="taxonomic scope" value="Bacteria"/>
</dbReference>
<evidence type="ECO:0000313" key="4">
    <source>
        <dbReference type="Proteomes" id="UP000024816"/>
    </source>
</evidence>
<accession>A0A059FB49</accession>
<dbReference type="SUPFAM" id="SSF89796">
    <property type="entry name" value="CoA-transferase family III (CaiB/BaiF)"/>
    <property type="match status" value="1"/>
</dbReference>
<gene>
    <name evidence="3" type="ORF">HJA_12294</name>
</gene>
<dbReference type="Proteomes" id="UP000024816">
    <property type="component" value="Unassembled WGS sequence"/>
</dbReference>
<dbReference type="InterPro" id="IPR044855">
    <property type="entry name" value="CoA-Trfase_III_dom3_sf"/>
</dbReference>
<evidence type="ECO:0000256" key="1">
    <source>
        <dbReference type="ARBA" id="ARBA00022679"/>
    </source>
</evidence>
<dbReference type="PANTHER" id="PTHR48207">
    <property type="entry name" value="SUCCINATE--HYDROXYMETHYLGLUTARATE COA-TRANSFERASE"/>
    <property type="match status" value="1"/>
</dbReference>
<dbReference type="EMBL" id="ARYJ01000007">
    <property type="protein sequence ID" value="KCZ87781.1"/>
    <property type="molecule type" value="Genomic_DNA"/>
</dbReference>
<comment type="caution">
    <text evidence="3">The sequence shown here is derived from an EMBL/GenBank/DDBJ whole genome shotgun (WGS) entry which is preliminary data.</text>
</comment>
<organism evidence="3 4">
    <name type="scientific">Hyphomonas jannaschiana VP2</name>
    <dbReference type="NCBI Taxonomy" id="1280952"/>
    <lineage>
        <taxon>Bacteria</taxon>
        <taxon>Pseudomonadati</taxon>
        <taxon>Pseudomonadota</taxon>
        <taxon>Alphaproteobacteria</taxon>
        <taxon>Hyphomonadales</taxon>
        <taxon>Hyphomonadaceae</taxon>
        <taxon>Hyphomonas</taxon>
    </lineage>
</organism>
<dbReference type="Gene3D" id="3.30.1540.10">
    <property type="entry name" value="formyl-coa transferase, domain 3"/>
    <property type="match status" value="1"/>
</dbReference>
<dbReference type="AlphaFoldDB" id="A0A059FB49"/>
<dbReference type="Gene3D" id="3.40.50.10540">
    <property type="entry name" value="Crotonobetainyl-coa:carnitine coa-transferase, domain 1"/>
    <property type="match status" value="1"/>
</dbReference>
<dbReference type="InterPro" id="IPR023606">
    <property type="entry name" value="CoA-Trfase_III_dom_1_sf"/>
</dbReference>
<keyword evidence="1 3" id="KW-0808">Transferase</keyword>
<evidence type="ECO:0000313" key="3">
    <source>
        <dbReference type="EMBL" id="KCZ87781.1"/>
    </source>
</evidence>
<evidence type="ECO:0000256" key="2">
    <source>
        <dbReference type="SAM" id="MobiDB-lite"/>
    </source>
</evidence>
<reference evidence="3 4" key="1">
    <citation type="journal article" date="2014" name="Antonie Van Leeuwenhoek">
        <title>Hyphomonas beringensis sp. nov. and Hyphomonas chukchiensis sp. nov., isolated from surface seawater of the Bering Sea and Chukchi Sea.</title>
        <authorList>
            <person name="Li C."/>
            <person name="Lai Q."/>
            <person name="Li G."/>
            <person name="Dong C."/>
            <person name="Wang J."/>
            <person name="Liao Y."/>
            <person name="Shao Z."/>
        </authorList>
    </citation>
    <scope>NUCLEOTIDE SEQUENCE [LARGE SCALE GENOMIC DNA]</scope>
    <source>
        <strain evidence="3 4">VP2</strain>
    </source>
</reference>
<dbReference type="PANTHER" id="PTHR48207:SF3">
    <property type="entry name" value="SUCCINATE--HYDROXYMETHYLGLUTARATE COA-TRANSFERASE"/>
    <property type="match status" value="1"/>
</dbReference>
<dbReference type="RefSeq" id="WP_035582677.1">
    <property type="nucleotide sequence ID" value="NZ_ARYJ01000007.1"/>
</dbReference>
<name>A0A059FB49_9PROT</name>
<dbReference type="PATRIC" id="fig|1280952.3.peg.2462"/>
<dbReference type="InterPro" id="IPR050483">
    <property type="entry name" value="CoA-transferase_III_domain"/>
</dbReference>
<feature type="region of interest" description="Disordered" evidence="2">
    <location>
        <begin position="340"/>
        <end position="374"/>
    </location>
</feature>